<dbReference type="Proteomes" id="UP001352223">
    <property type="component" value="Unassembled WGS sequence"/>
</dbReference>
<accession>A0ABU6CGS9</accession>
<organism evidence="1 2">
    <name type="scientific">Streptomyces kunmingensis</name>
    <dbReference type="NCBI Taxonomy" id="68225"/>
    <lineage>
        <taxon>Bacteria</taxon>
        <taxon>Bacillati</taxon>
        <taxon>Actinomycetota</taxon>
        <taxon>Actinomycetes</taxon>
        <taxon>Kitasatosporales</taxon>
        <taxon>Streptomycetaceae</taxon>
        <taxon>Streptomyces</taxon>
    </lineage>
</organism>
<dbReference type="RefSeq" id="WP_324771125.1">
    <property type="nucleotide sequence ID" value="NZ_JAOZYB010000227.1"/>
</dbReference>
<comment type="caution">
    <text evidence="1">The sequence shown here is derived from an EMBL/GenBank/DDBJ whole genome shotgun (WGS) entry which is preliminary data.</text>
</comment>
<dbReference type="EMBL" id="JAOZYB010000227">
    <property type="protein sequence ID" value="MEB3963381.1"/>
    <property type="molecule type" value="Genomic_DNA"/>
</dbReference>
<evidence type="ECO:0000313" key="1">
    <source>
        <dbReference type="EMBL" id="MEB3963381.1"/>
    </source>
</evidence>
<proteinExistence type="predicted"/>
<protein>
    <recommendedName>
        <fullName evidence="3">Transposase</fullName>
    </recommendedName>
</protein>
<evidence type="ECO:0008006" key="3">
    <source>
        <dbReference type="Google" id="ProtNLM"/>
    </source>
</evidence>
<sequence length="132" mass="14036">MSLDYSPASIVVVEGIVDGFRTDGATGVEMAESLVAFGCYVGEILTRYAGGAWQHTPGAARGVPLTVRLPGARECDPIEWVFRRLEAGAAVSIRQLYTEALPSGPSGGEAPPEKLCQNRQSVTLWSRGSRIA</sequence>
<gene>
    <name evidence="1" type="ORF">OKJ48_24505</name>
</gene>
<name>A0ABU6CGS9_9ACTN</name>
<reference evidence="1 2" key="1">
    <citation type="submission" date="2022-10" db="EMBL/GenBank/DDBJ databases">
        <authorList>
            <person name="Xie J."/>
            <person name="Shen N."/>
        </authorList>
    </citation>
    <scope>NUCLEOTIDE SEQUENCE [LARGE SCALE GENOMIC DNA]</scope>
    <source>
        <strain evidence="1 2">DSM 41681</strain>
    </source>
</reference>
<keyword evidence="2" id="KW-1185">Reference proteome</keyword>
<evidence type="ECO:0000313" key="2">
    <source>
        <dbReference type="Proteomes" id="UP001352223"/>
    </source>
</evidence>